<dbReference type="InterPro" id="IPR002182">
    <property type="entry name" value="NB-ARC"/>
</dbReference>
<dbReference type="Proteomes" id="UP000428333">
    <property type="component" value="Linkage Group LG11"/>
</dbReference>
<dbReference type="Gene3D" id="3.40.50.300">
    <property type="entry name" value="P-loop containing nucleotide triphosphate hydrolases"/>
    <property type="match status" value="1"/>
</dbReference>
<dbReference type="Pfam" id="PF23598">
    <property type="entry name" value="LRR_14"/>
    <property type="match status" value="1"/>
</dbReference>
<dbReference type="Pfam" id="PF23559">
    <property type="entry name" value="WHD_DRP"/>
    <property type="match status" value="1"/>
</dbReference>
<evidence type="ECO:0000256" key="3">
    <source>
        <dbReference type="ARBA" id="ARBA00022741"/>
    </source>
</evidence>
<gene>
    <name evidence="9" type="ORF">C3L33_17994</name>
</gene>
<protein>
    <recommendedName>
        <fullName evidence="11">NB-ARC domain-containing protein</fullName>
    </recommendedName>
</protein>
<dbReference type="InterPro" id="IPR044974">
    <property type="entry name" value="Disease_R_plants"/>
</dbReference>
<dbReference type="InterPro" id="IPR055414">
    <property type="entry name" value="LRR_R13L4/SHOC2-like"/>
</dbReference>
<evidence type="ECO:0000259" key="6">
    <source>
        <dbReference type="Pfam" id="PF00931"/>
    </source>
</evidence>
<dbReference type="InterPro" id="IPR038005">
    <property type="entry name" value="RX-like_CC"/>
</dbReference>
<dbReference type="CDD" id="cd14798">
    <property type="entry name" value="RX-CC_like"/>
    <property type="match status" value="1"/>
</dbReference>
<evidence type="ECO:0000259" key="7">
    <source>
        <dbReference type="Pfam" id="PF23559"/>
    </source>
</evidence>
<keyword evidence="3" id="KW-0547">Nucleotide-binding</keyword>
<dbReference type="EMBL" id="QEFC01003088">
    <property type="protein sequence ID" value="KAE9450106.1"/>
    <property type="molecule type" value="Genomic_DNA"/>
</dbReference>
<keyword evidence="5" id="KW-0067">ATP-binding</keyword>
<dbReference type="InterPro" id="IPR032675">
    <property type="entry name" value="LRR_dom_sf"/>
</dbReference>
<dbReference type="SUPFAM" id="SSF52058">
    <property type="entry name" value="L domain-like"/>
    <property type="match status" value="1"/>
</dbReference>
<dbReference type="AlphaFoldDB" id="A0A6A4KR67"/>
<dbReference type="InterPro" id="IPR058922">
    <property type="entry name" value="WHD_DRP"/>
</dbReference>
<dbReference type="PANTHER" id="PTHR23155:SF1052">
    <property type="entry name" value="DISEASE RESISTANCE PROTEIN RPM1"/>
    <property type="match status" value="1"/>
</dbReference>
<dbReference type="Gene3D" id="3.80.10.10">
    <property type="entry name" value="Ribonuclease Inhibitor"/>
    <property type="match status" value="1"/>
</dbReference>
<reference evidence="9 10" key="1">
    <citation type="journal article" date="2019" name="Genome Biol. Evol.">
        <title>The Rhododendron genome and chromosomal organization provide insight into shared whole-genome duplications across the heath family (Ericaceae).</title>
        <authorList>
            <person name="Soza V.L."/>
            <person name="Lindsley D."/>
            <person name="Waalkes A."/>
            <person name="Ramage E."/>
            <person name="Patwardhan R.P."/>
            <person name="Burton J.N."/>
            <person name="Adey A."/>
            <person name="Kumar A."/>
            <person name="Qiu R."/>
            <person name="Shendure J."/>
            <person name="Hall B."/>
        </authorList>
    </citation>
    <scope>NUCLEOTIDE SEQUENCE [LARGE SCALE GENOMIC DNA]</scope>
    <source>
        <strain evidence="9">RSF 1966-606</strain>
    </source>
</reference>
<keyword evidence="4" id="KW-0611">Plant defense</keyword>
<dbReference type="Gene3D" id="1.10.10.10">
    <property type="entry name" value="Winged helix-like DNA-binding domain superfamily/Winged helix DNA-binding domain"/>
    <property type="match status" value="1"/>
</dbReference>
<feature type="non-terminal residue" evidence="9">
    <location>
        <position position="1"/>
    </location>
</feature>
<keyword evidence="2" id="KW-0677">Repeat</keyword>
<evidence type="ECO:0000256" key="4">
    <source>
        <dbReference type="ARBA" id="ARBA00022821"/>
    </source>
</evidence>
<feature type="domain" description="NB-ARC" evidence="6">
    <location>
        <begin position="272"/>
        <end position="438"/>
    </location>
</feature>
<dbReference type="OrthoDB" id="5986190at2759"/>
<evidence type="ECO:0000313" key="10">
    <source>
        <dbReference type="Proteomes" id="UP000428333"/>
    </source>
</evidence>
<dbReference type="Pfam" id="PF00931">
    <property type="entry name" value="NB-ARC"/>
    <property type="match status" value="1"/>
</dbReference>
<evidence type="ECO:0000256" key="5">
    <source>
        <dbReference type="ARBA" id="ARBA00022840"/>
    </source>
</evidence>
<proteinExistence type="inferred from homology"/>
<dbReference type="PRINTS" id="PR00364">
    <property type="entry name" value="DISEASERSIST"/>
</dbReference>
<dbReference type="GO" id="GO:0098542">
    <property type="term" value="P:defense response to other organism"/>
    <property type="evidence" value="ECO:0007669"/>
    <property type="project" value="TreeGrafter"/>
</dbReference>
<evidence type="ECO:0000313" key="9">
    <source>
        <dbReference type="EMBL" id="KAE9450106.1"/>
    </source>
</evidence>
<keyword evidence="10" id="KW-1185">Reference proteome</keyword>
<dbReference type="InterPro" id="IPR036388">
    <property type="entry name" value="WH-like_DNA-bd_sf"/>
</dbReference>
<dbReference type="PANTHER" id="PTHR23155">
    <property type="entry name" value="DISEASE RESISTANCE PROTEIN RP"/>
    <property type="match status" value="1"/>
</dbReference>
<evidence type="ECO:0000256" key="2">
    <source>
        <dbReference type="ARBA" id="ARBA00022737"/>
    </source>
</evidence>
<dbReference type="GO" id="GO:0043531">
    <property type="term" value="F:ADP binding"/>
    <property type="evidence" value="ECO:0007669"/>
    <property type="project" value="InterPro"/>
</dbReference>
<name>A0A6A4KR67_9ERIC</name>
<evidence type="ECO:0000259" key="8">
    <source>
        <dbReference type="Pfam" id="PF23598"/>
    </source>
</evidence>
<dbReference type="GO" id="GO:0005524">
    <property type="term" value="F:ATP binding"/>
    <property type="evidence" value="ECO:0007669"/>
    <property type="project" value="UniProtKB-KW"/>
</dbReference>
<accession>A0A6A4KR67</accession>
<dbReference type="SUPFAM" id="SSF52540">
    <property type="entry name" value="P-loop containing nucleoside triphosphate hydrolases"/>
    <property type="match status" value="1"/>
</dbReference>
<comment type="caution">
    <text evidence="9">The sequence shown here is derived from an EMBL/GenBank/DDBJ whole genome shotgun (WGS) entry which is preliminary data.</text>
</comment>
<feature type="domain" description="Disease resistance R13L4/SHOC-2-like LRR" evidence="8">
    <location>
        <begin position="641"/>
        <end position="766"/>
    </location>
</feature>
<dbReference type="InterPro" id="IPR027417">
    <property type="entry name" value="P-loop_NTPase"/>
</dbReference>
<sequence length="772" mass="86781">MAATLGNLIRKMKHFSTTHHSKLHLIVDHLVEIQKELNRLQPYLADAEWKRDVHESGRKTVTHGEQISRWVSRVAVLAAEVEDIIVTCDLHLFSMNTGDSALSKLIHYWPFITKNYNLTAKIHAFLSQYPQSRSTPVNEFHSQVLLISAGIGIHAFLSRYPQSRSTPVKEFHFALAIVLVLLISPEIGIVVRACHTSIVTSWPYRLLGMDFVQLWGEFSQGVKKEIENLNTEALSMQLTKDVQASQPMAEQDSRKAIEMIIRSISMLGRAKELEQLELWLLAAEEEESPTPTVIAVNGEAGIGKTSIAAVVYESLQKHFDCHAWIYVPSNRTSLLQDILRGLLKSISVAAPENIDSLDEATMKHIICFLLTGKKFLLVLDDLPTQQELDYVKDILPSGCCAKILLTSRSHIPGCTHDLVLPSLTPQDGFNLLRKRAFLESQNYTFWSSIESEANDILQICEGLPLAITTIGGMLSTNQMDAKKWSKVRGMLKEADFISLSYADLRPVLKSCFLHAASFPSQHEIPIKRLQRLWIAEGFVAQPGEMTVEESTRLQLDELIQRNMIQVARVGKDGEVETCRVLEPMRAFGVRRSKQDLVSVVLNLGGHAMPERVHRLFLQIERSSTNNSTIEVDKIKLSELFSFIAFEESKNQIPTIIEASSFKLLSVLELQHLPIDTLPDAVGDLVLLHYLGLRRTRLKVLPKSLKKLRRLQTLDIRGTSVRDLPPGLEVLNMLKHLLLAGSFSNEVVKVETRIEVLNHLLTLAGIRSESIAT</sequence>
<feature type="domain" description="Disease resistance protein winged helix" evidence="7">
    <location>
        <begin position="518"/>
        <end position="582"/>
    </location>
</feature>
<organism evidence="9 10">
    <name type="scientific">Rhododendron williamsianum</name>
    <dbReference type="NCBI Taxonomy" id="262921"/>
    <lineage>
        <taxon>Eukaryota</taxon>
        <taxon>Viridiplantae</taxon>
        <taxon>Streptophyta</taxon>
        <taxon>Embryophyta</taxon>
        <taxon>Tracheophyta</taxon>
        <taxon>Spermatophyta</taxon>
        <taxon>Magnoliopsida</taxon>
        <taxon>eudicotyledons</taxon>
        <taxon>Gunneridae</taxon>
        <taxon>Pentapetalae</taxon>
        <taxon>asterids</taxon>
        <taxon>Ericales</taxon>
        <taxon>Ericaceae</taxon>
        <taxon>Ericoideae</taxon>
        <taxon>Rhodoreae</taxon>
        <taxon>Rhododendron</taxon>
    </lineage>
</organism>
<evidence type="ECO:0000256" key="1">
    <source>
        <dbReference type="ARBA" id="ARBA00008894"/>
    </source>
</evidence>
<evidence type="ECO:0008006" key="11">
    <source>
        <dbReference type="Google" id="ProtNLM"/>
    </source>
</evidence>
<comment type="similarity">
    <text evidence="1">Belongs to the disease resistance NB-LRR family.</text>
</comment>